<dbReference type="Proteomes" id="UP001165190">
    <property type="component" value="Unassembled WGS sequence"/>
</dbReference>
<keyword evidence="1" id="KW-0732">Signal</keyword>
<organism evidence="2 3">
    <name type="scientific">Hibiscus trionum</name>
    <name type="common">Flower of an hour</name>
    <dbReference type="NCBI Taxonomy" id="183268"/>
    <lineage>
        <taxon>Eukaryota</taxon>
        <taxon>Viridiplantae</taxon>
        <taxon>Streptophyta</taxon>
        <taxon>Embryophyta</taxon>
        <taxon>Tracheophyta</taxon>
        <taxon>Spermatophyta</taxon>
        <taxon>Magnoliopsida</taxon>
        <taxon>eudicotyledons</taxon>
        <taxon>Gunneridae</taxon>
        <taxon>Pentapetalae</taxon>
        <taxon>rosids</taxon>
        <taxon>malvids</taxon>
        <taxon>Malvales</taxon>
        <taxon>Malvaceae</taxon>
        <taxon>Malvoideae</taxon>
        <taxon>Hibiscus</taxon>
    </lineage>
</organism>
<dbReference type="GO" id="GO:0008083">
    <property type="term" value="F:growth factor activity"/>
    <property type="evidence" value="ECO:0007669"/>
    <property type="project" value="InterPro"/>
</dbReference>
<protein>
    <submittedName>
        <fullName evidence="2">Uncharacterized protein</fullName>
    </submittedName>
</protein>
<feature type="signal peptide" evidence="1">
    <location>
        <begin position="1"/>
        <end position="27"/>
    </location>
</feature>
<dbReference type="EMBL" id="BSYR01000012">
    <property type="protein sequence ID" value="GMI76287.1"/>
    <property type="molecule type" value="Genomic_DNA"/>
</dbReference>
<gene>
    <name evidence="2" type="ORF">HRI_001298000</name>
</gene>
<dbReference type="OrthoDB" id="1937240at2759"/>
<sequence length="100" mass="11772">MLHVRFIEIVLGLFIVLYALKNCSVHAHQIWKQLEEGIWPVKNLLYLFERLEFVDGFGGRKMGKHEVDAAKEIINLMHKDYKGLEKPRQKPPINNHIPRN</sequence>
<reference evidence="2" key="1">
    <citation type="submission" date="2023-05" db="EMBL/GenBank/DDBJ databases">
        <title>Genome and transcriptome analyses reveal genes involved in the formation of fine ridges on petal epidermal cells in Hibiscus trionum.</title>
        <authorList>
            <person name="Koshimizu S."/>
            <person name="Masuda S."/>
            <person name="Ishii T."/>
            <person name="Shirasu K."/>
            <person name="Hoshino A."/>
            <person name="Arita M."/>
        </authorList>
    </citation>
    <scope>NUCLEOTIDE SEQUENCE</scope>
    <source>
        <strain evidence="2">Hamamatsu line</strain>
    </source>
</reference>
<evidence type="ECO:0000313" key="2">
    <source>
        <dbReference type="EMBL" id="GMI76287.1"/>
    </source>
</evidence>
<feature type="chain" id="PRO_5040870671" evidence="1">
    <location>
        <begin position="28"/>
        <end position="100"/>
    </location>
</feature>
<evidence type="ECO:0000313" key="3">
    <source>
        <dbReference type="Proteomes" id="UP001165190"/>
    </source>
</evidence>
<dbReference type="PANTHER" id="PTHR36313">
    <property type="entry name" value="ROOT MERISTEM GROWTH FACTOR 2"/>
    <property type="match status" value="1"/>
</dbReference>
<comment type="caution">
    <text evidence="2">The sequence shown here is derived from an EMBL/GenBank/DDBJ whole genome shotgun (WGS) entry which is preliminary data.</text>
</comment>
<proteinExistence type="predicted"/>
<dbReference type="PANTHER" id="PTHR36313:SF7">
    <property type="entry name" value="OS09G0474600 PROTEIN"/>
    <property type="match status" value="1"/>
</dbReference>
<dbReference type="AlphaFoldDB" id="A0A9W7HG40"/>
<accession>A0A9W7HG40</accession>
<keyword evidence="3" id="KW-1185">Reference proteome</keyword>
<name>A0A9W7HG40_HIBTR</name>
<dbReference type="InterPro" id="IPR038804">
    <property type="entry name" value="RGF3"/>
</dbReference>
<dbReference type="GO" id="GO:0010082">
    <property type="term" value="P:regulation of root meristem growth"/>
    <property type="evidence" value="ECO:0007669"/>
    <property type="project" value="InterPro"/>
</dbReference>
<evidence type="ECO:0000256" key="1">
    <source>
        <dbReference type="SAM" id="SignalP"/>
    </source>
</evidence>